<evidence type="ECO:0000256" key="6">
    <source>
        <dbReference type="ARBA" id="ARBA00023203"/>
    </source>
</evidence>
<dbReference type="GO" id="GO:0007155">
    <property type="term" value="P:cell adhesion"/>
    <property type="evidence" value="ECO:0007669"/>
    <property type="project" value="UniProtKB-KW"/>
</dbReference>
<keyword evidence="3" id="KW-0677">Repeat</keyword>
<feature type="domain" description="Ig-like" evidence="13">
    <location>
        <begin position="1034"/>
        <end position="1122"/>
    </location>
</feature>
<dbReference type="FunFam" id="2.60.40.10:FF:000111">
    <property type="entry name" value="Myosin-binding protein C, slow type"/>
    <property type="match status" value="1"/>
</dbReference>
<evidence type="ECO:0000259" key="13">
    <source>
        <dbReference type="PROSITE" id="PS50835"/>
    </source>
</evidence>
<evidence type="ECO:0000256" key="1">
    <source>
        <dbReference type="ARBA" id="ARBA00022433"/>
    </source>
</evidence>
<evidence type="ECO:0000313" key="15">
    <source>
        <dbReference type="EMBL" id="TRY87814.1"/>
    </source>
</evidence>
<evidence type="ECO:0000256" key="3">
    <source>
        <dbReference type="ARBA" id="ARBA00022737"/>
    </source>
</evidence>
<dbReference type="InterPro" id="IPR007110">
    <property type="entry name" value="Ig-like_dom"/>
</dbReference>
<name>A0A553QCZ7_9TELE</name>
<dbReference type="Pfam" id="PF18362">
    <property type="entry name" value="THB"/>
    <property type="match status" value="1"/>
</dbReference>
<dbReference type="PROSITE" id="PS50835">
    <property type="entry name" value="IG_LIKE"/>
    <property type="match status" value="5"/>
</dbReference>
<dbReference type="FunFam" id="2.60.40.10:FF:000225">
    <property type="entry name" value="Myosin-binding protein C, cardiac-type"/>
    <property type="match status" value="1"/>
</dbReference>
<gene>
    <name evidence="15" type="ORF">DNTS_015717</name>
</gene>
<organism evidence="15 16">
    <name type="scientific">Danionella cerebrum</name>
    <dbReference type="NCBI Taxonomy" id="2873325"/>
    <lineage>
        <taxon>Eukaryota</taxon>
        <taxon>Metazoa</taxon>
        <taxon>Chordata</taxon>
        <taxon>Craniata</taxon>
        <taxon>Vertebrata</taxon>
        <taxon>Euteleostomi</taxon>
        <taxon>Actinopterygii</taxon>
        <taxon>Neopterygii</taxon>
        <taxon>Teleostei</taxon>
        <taxon>Ostariophysi</taxon>
        <taxon>Cypriniformes</taxon>
        <taxon>Danionidae</taxon>
        <taxon>Danioninae</taxon>
        <taxon>Danionella</taxon>
    </lineage>
</organism>
<keyword evidence="2" id="KW-0597">Phosphoprotein</keyword>
<dbReference type="SUPFAM" id="SSF49265">
    <property type="entry name" value="Fibronectin type III"/>
    <property type="match status" value="2"/>
</dbReference>
<evidence type="ECO:0000259" key="14">
    <source>
        <dbReference type="PROSITE" id="PS50853"/>
    </source>
</evidence>
<dbReference type="CDD" id="cd00063">
    <property type="entry name" value="FN3"/>
    <property type="match status" value="3"/>
</dbReference>
<evidence type="ECO:0000256" key="2">
    <source>
        <dbReference type="ARBA" id="ARBA00022553"/>
    </source>
</evidence>
<sequence length="1135" mass="126651">MPKRKHAKGEEEAPNPDIKEEDEASPSDKPAEDANGNETAPPTEQVPGEEPQLSEITGLFVQRPQTVAAIKGKDVTFVAKVDSSQMLRKPAVKWFKGKWLDLSSKAGKHLTFKESYDRNTKIYTYEMTIVKVVDGDAGGYRCEVTSKDKSDSSSFDVTVEGKIILTSAEVTQQTNILEAFKRSGDAGEDAGDLDFSGLLKKRERKQKEEADVDVDVWEILKKAKPCDYEKIAFQYGITDFTGMLKMLKKMKKVEPKKSDAFLKKLDPAYSVEKGKKMQFSVELTDPDAQVKWLKNGQEIKPSAKYVFESVGGIRKLTINKCTLADDATYECVIGDEKSFTELLVQEPPVTITKMLDDIHVVVGEKVEMKDGVELSRDGKYRFKKDGTKHWLIINEATTEDMGTYYVQTSGGESKGELEVEERELEVLQSIADITLKAAEQAVFKCEVSDEKVTGKWYKDGVEVVASDRIKMTHIGRTHKLVIDDVKPEDAGDYSFVPDGHAFSLSAKLNFIEIKIDYVPRQEPPKIHLDTTGSMVNKNTIIVVAGNKLRFDIDITGEPPPTVLWKKGEHEISDAAGRVRVETRKNLSSFVIEGAERSDEGLYHITVTNPAGEDKADVMVKIVDVPDPPENVTCTGVGEDTASMQWEPPKFDGGVPVKGYLMERKKKGSSRWTKLNFDIYESTSYEAKKMIEGVLYEMRVFAVNGIGISQPSANSKPFMPIAPTSEPTRLMVDDVTDGTCLLKWLPPERIGAGGIDGYFIEYCVEGGTEWVTANETPVEKNSFRVKGLPVGEKMLFRVTAVNMAGRSPPAVTAQAVTIREIVERPKIRLPRQLRTKYIKRVGEKINLVIPFQGKPRPKVTWFKDGAPLDSGLVNIRTSDVDSILFIRQAVRELSGQYTLLVEIENMEDKANLEIQIVDKPGPPEAVTVTDVWGFNAAVEWKPPKDNGNTEIIGYTIQKADKKTKEWFTVLEHNRRPSCTVSDLVMGNEYTFRVFSENICGMSDEPGLSKNTAVISKTGLESQRQPYKEKGMNSSPKFITPLVDRSVIAGYSAAISCAVRGYPKPKIIWMKNKMIIGEDPKFLMQNNQGVLTLNIRKPSLFDGGKYSCKAVNDLGEDEVECRLEVRVVTEKEEAKKE</sequence>
<evidence type="ECO:0000256" key="11">
    <source>
        <dbReference type="ARBA" id="ARBA00076995"/>
    </source>
</evidence>
<dbReference type="InterPro" id="IPR003599">
    <property type="entry name" value="Ig_sub"/>
</dbReference>
<dbReference type="InterPro" id="IPR013098">
    <property type="entry name" value="Ig_I-set"/>
</dbReference>
<dbReference type="FunFam" id="2.60.40.10:FF:000062">
    <property type="entry name" value="Myosin-binding protein C, slow type"/>
    <property type="match status" value="1"/>
</dbReference>
<evidence type="ECO:0000256" key="12">
    <source>
        <dbReference type="SAM" id="MobiDB-lite"/>
    </source>
</evidence>
<dbReference type="Proteomes" id="UP000316079">
    <property type="component" value="Unassembled WGS sequence"/>
</dbReference>
<feature type="domain" description="Ig-like" evidence="13">
    <location>
        <begin position="255"/>
        <end position="350"/>
    </location>
</feature>
<comment type="similarity">
    <text evidence="8">Belongs to the immunoglobulin superfamily. MyBP family.</text>
</comment>
<dbReference type="InterPro" id="IPR013783">
    <property type="entry name" value="Ig-like_fold"/>
</dbReference>
<evidence type="ECO:0000256" key="4">
    <source>
        <dbReference type="ARBA" id="ARBA00022889"/>
    </source>
</evidence>
<dbReference type="PROSITE" id="PS50853">
    <property type="entry name" value="FN3"/>
    <property type="match status" value="3"/>
</dbReference>
<accession>A0A553QCZ7</accession>
<dbReference type="SUPFAM" id="SSF48726">
    <property type="entry name" value="Immunoglobulin"/>
    <property type="match status" value="7"/>
</dbReference>
<dbReference type="OrthoDB" id="6107607at2759"/>
<dbReference type="FunFam" id="2.60.40.10:FF:000070">
    <property type="entry name" value="Myosin-binding protein C, slow type"/>
    <property type="match status" value="1"/>
</dbReference>
<feature type="domain" description="Ig-like" evidence="13">
    <location>
        <begin position="51"/>
        <end position="158"/>
    </location>
</feature>
<dbReference type="GO" id="GO:0003779">
    <property type="term" value="F:actin binding"/>
    <property type="evidence" value="ECO:0007669"/>
    <property type="project" value="UniProtKB-KW"/>
</dbReference>
<dbReference type="CDD" id="cd05894">
    <property type="entry name" value="Ig_C5_MyBP-C"/>
    <property type="match status" value="1"/>
</dbReference>
<feature type="region of interest" description="Disordered" evidence="12">
    <location>
        <begin position="1"/>
        <end position="51"/>
    </location>
</feature>
<keyword evidence="16" id="KW-1185">Reference proteome</keyword>
<evidence type="ECO:0000256" key="10">
    <source>
        <dbReference type="ARBA" id="ARBA00069969"/>
    </source>
</evidence>
<evidence type="ECO:0000256" key="9">
    <source>
        <dbReference type="ARBA" id="ARBA00053486"/>
    </source>
</evidence>
<evidence type="ECO:0000256" key="5">
    <source>
        <dbReference type="ARBA" id="ARBA00023179"/>
    </source>
</evidence>
<feature type="domain" description="Fibronectin type-III" evidence="14">
    <location>
        <begin position="921"/>
        <end position="1016"/>
    </location>
</feature>
<protein>
    <recommendedName>
        <fullName evidence="10">Myosin-binding protein C, fast-type</fullName>
    </recommendedName>
    <alternativeName>
        <fullName evidence="11">C-protein, skeletal muscle fast isoform</fullName>
    </alternativeName>
</protein>
<feature type="domain" description="Fibronectin type-III" evidence="14">
    <location>
        <begin position="627"/>
        <end position="723"/>
    </location>
</feature>
<dbReference type="InterPro" id="IPR003598">
    <property type="entry name" value="Ig_sub2"/>
</dbReference>
<dbReference type="FunFam" id="2.60.40.10:FF:000646">
    <property type="entry name" value="Myosin binding protein C, fast type"/>
    <property type="match status" value="1"/>
</dbReference>
<keyword evidence="5" id="KW-0514">Muscle protein</keyword>
<comment type="function">
    <text evidence="9">Thick filament-associated protein located in the crossbridge region of vertebrate striated muscle a bands. In vitro it binds MHC, F-actin and native thin filaments, and modifies the activity of actin-activated myosin ATPase. It may modulate muscle contraction or may play a more structural role.</text>
</comment>
<dbReference type="Pfam" id="PF00041">
    <property type="entry name" value="fn3"/>
    <property type="match status" value="3"/>
</dbReference>
<dbReference type="EMBL" id="SRMA01026094">
    <property type="protein sequence ID" value="TRY87814.1"/>
    <property type="molecule type" value="Genomic_DNA"/>
</dbReference>
<evidence type="ECO:0000256" key="7">
    <source>
        <dbReference type="ARBA" id="ARBA00023319"/>
    </source>
</evidence>
<dbReference type="InterPro" id="IPR036179">
    <property type="entry name" value="Ig-like_dom_sf"/>
</dbReference>
<keyword evidence="1" id="KW-0787">Thick filament</keyword>
<feature type="domain" description="Fibronectin type-III" evidence="14">
    <location>
        <begin position="725"/>
        <end position="820"/>
    </location>
</feature>
<dbReference type="FunFam" id="2.60.40.10:FF:000060">
    <property type="entry name" value="Myosin-binding protein C, slow type"/>
    <property type="match status" value="1"/>
</dbReference>
<dbReference type="CDD" id="cd05748">
    <property type="entry name" value="Ig_Titin_like"/>
    <property type="match status" value="1"/>
</dbReference>
<reference evidence="15 16" key="1">
    <citation type="journal article" date="2019" name="Sci. Data">
        <title>Hybrid genome assembly and annotation of Danionella translucida.</title>
        <authorList>
            <person name="Kadobianskyi M."/>
            <person name="Schulze L."/>
            <person name="Schuelke M."/>
            <person name="Judkewitz B."/>
        </authorList>
    </citation>
    <scope>NUCLEOTIDE SEQUENCE [LARGE SCALE GENOMIC DNA]</scope>
    <source>
        <strain evidence="15 16">Bolton</strain>
    </source>
</reference>
<evidence type="ECO:0000256" key="8">
    <source>
        <dbReference type="ARBA" id="ARBA00038352"/>
    </source>
</evidence>
<evidence type="ECO:0000313" key="16">
    <source>
        <dbReference type="Proteomes" id="UP000316079"/>
    </source>
</evidence>
<keyword evidence="7" id="KW-0393">Immunoglobulin domain</keyword>
<dbReference type="GO" id="GO:0032982">
    <property type="term" value="C:myosin filament"/>
    <property type="evidence" value="ECO:0007669"/>
    <property type="project" value="UniProtKB-KW"/>
</dbReference>
<dbReference type="SMART" id="SM00408">
    <property type="entry name" value="IGc2"/>
    <property type="match status" value="5"/>
</dbReference>
<dbReference type="SMART" id="SM00409">
    <property type="entry name" value="IG"/>
    <property type="match status" value="7"/>
</dbReference>
<feature type="domain" description="Ig-like" evidence="13">
    <location>
        <begin position="424"/>
        <end position="494"/>
    </location>
</feature>
<dbReference type="CDD" id="cd00096">
    <property type="entry name" value="Ig"/>
    <property type="match status" value="1"/>
</dbReference>
<dbReference type="SMART" id="SM00060">
    <property type="entry name" value="FN3"/>
    <property type="match status" value="3"/>
</dbReference>
<dbReference type="Pfam" id="PF07679">
    <property type="entry name" value="I-set"/>
    <property type="match status" value="6"/>
</dbReference>
<dbReference type="FunFam" id="2.60.40.10:FF:000031">
    <property type="entry name" value="Myosin-binding protein C, slow type"/>
    <property type="match status" value="1"/>
</dbReference>
<dbReference type="InterPro" id="IPR003961">
    <property type="entry name" value="FN3_dom"/>
</dbReference>
<comment type="caution">
    <text evidence="15">The sequence shown here is derived from an EMBL/GenBank/DDBJ whole genome shotgun (WGS) entry which is preliminary data.</text>
</comment>
<dbReference type="STRING" id="623744.A0A553QCZ7"/>
<dbReference type="InterPro" id="IPR050964">
    <property type="entry name" value="Striated_Muscle_Regulatory"/>
</dbReference>
<feature type="domain" description="Ig-like" evidence="13">
    <location>
        <begin position="824"/>
        <end position="912"/>
    </location>
</feature>
<dbReference type="FunFam" id="2.60.40.10:FF:000326">
    <property type="entry name" value="Myosin-binding protein C, cardiac-type"/>
    <property type="match status" value="1"/>
</dbReference>
<dbReference type="PANTHER" id="PTHR13817">
    <property type="entry name" value="TITIN"/>
    <property type="match status" value="1"/>
</dbReference>
<dbReference type="InterPro" id="IPR040849">
    <property type="entry name" value="MyBP-C_THB"/>
</dbReference>
<keyword evidence="6" id="KW-0009">Actin-binding</keyword>
<keyword evidence="4" id="KW-0130">Cell adhesion</keyword>
<dbReference type="InterPro" id="IPR036116">
    <property type="entry name" value="FN3_sf"/>
</dbReference>
<dbReference type="Gene3D" id="2.60.40.10">
    <property type="entry name" value="Immunoglobulins"/>
    <property type="match status" value="10"/>
</dbReference>
<dbReference type="AlphaFoldDB" id="A0A553QCZ7"/>
<proteinExistence type="inferred from homology"/>
<dbReference type="FunFam" id="2.60.40.10:FF:000085">
    <property type="entry name" value="Myosin-binding protein C, slow type"/>
    <property type="match status" value="1"/>
</dbReference>
<dbReference type="PANTHER" id="PTHR13817:SF17">
    <property type="entry name" value="MYOSIN-BINDING PROTEIN C, FAST-TYPE"/>
    <property type="match status" value="1"/>
</dbReference>